<evidence type="ECO:0000313" key="1">
    <source>
        <dbReference type="EMBL" id="QCK16142.1"/>
    </source>
</evidence>
<evidence type="ECO:0000313" key="2">
    <source>
        <dbReference type="Proteomes" id="UP000298616"/>
    </source>
</evidence>
<dbReference type="AlphaFoldDB" id="A0A4D7JU52"/>
<proteinExistence type="predicted"/>
<dbReference type="Proteomes" id="UP000298616">
    <property type="component" value="Chromosome"/>
</dbReference>
<reference evidence="1 2" key="1">
    <citation type="submission" date="2018-04" db="EMBL/GenBank/DDBJ databases">
        <title>Complete genome uncultured novel isolate.</title>
        <authorList>
            <person name="Merlino G."/>
        </authorList>
    </citation>
    <scope>NUCLEOTIDE SEQUENCE [LARGE SCALE GENOMIC DNA]</scope>
    <source>
        <strain evidence="2">R1DC9</strain>
    </source>
</reference>
<dbReference type="RefSeq" id="WP_137091737.1">
    <property type="nucleotide sequence ID" value="NZ_CP028923.1"/>
</dbReference>
<dbReference type="KEGG" id="fpf:DCC35_16035"/>
<sequence>MNTREKLLERIQHIKDEKILEEMLEMIELEMNLSTDIIELNTEQKEAIDQGLKDIDEGKSMNQTDVDNFLKEWLNTK</sequence>
<accession>A0A4D7JU52</accession>
<dbReference type="EMBL" id="CP028923">
    <property type="protein sequence ID" value="QCK16142.1"/>
    <property type="molecule type" value="Genomic_DNA"/>
</dbReference>
<organism evidence="1 2">
    <name type="scientific">Mangrovivirga cuniculi</name>
    <dbReference type="NCBI Taxonomy" id="2715131"/>
    <lineage>
        <taxon>Bacteria</taxon>
        <taxon>Pseudomonadati</taxon>
        <taxon>Bacteroidota</taxon>
        <taxon>Cytophagia</taxon>
        <taxon>Cytophagales</taxon>
        <taxon>Mangrovivirgaceae</taxon>
        <taxon>Mangrovivirga</taxon>
    </lineage>
</organism>
<keyword evidence="2" id="KW-1185">Reference proteome</keyword>
<name>A0A4D7JU52_9BACT</name>
<protein>
    <recommendedName>
        <fullName evidence="3">Addiction module component</fullName>
    </recommendedName>
</protein>
<evidence type="ECO:0008006" key="3">
    <source>
        <dbReference type="Google" id="ProtNLM"/>
    </source>
</evidence>
<gene>
    <name evidence="1" type="ORF">DCC35_16035</name>
</gene>